<organism evidence="5 6">
    <name type="scientific">Treponema pedis str. T A4</name>
    <dbReference type="NCBI Taxonomy" id="1291379"/>
    <lineage>
        <taxon>Bacteria</taxon>
        <taxon>Pseudomonadati</taxon>
        <taxon>Spirochaetota</taxon>
        <taxon>Spirochaetia</taxon>
        <taxon>Spirochaetales</taxon>
        <taxon>Treponemataceae</taxon>
        <taxon>Treponema</taxon>
    </lineage>
</organism>
<dbReference type="InterPro" id="IPR020103">
    <property type="entry name" value="PsdUridine_synth_cat_dom_sf"/>
</dbReference>
<keyword evidence="3" id="KW-0694">RNA-binding</keyword>
<evidence type="ECO:0000313" key="6">
    <source>
        <dbReference type="Proteomes" id="UP000015620"/>
    </source>
</evidence>
<dbReference type="GO" id="GO:0003723">
    <property type="term" value="F:RNA binding"/>
    <property type="evidence" value="ECO:0007669"/>
    <property type="project" value="UniProtKB-KW"/>
</dbReference>
<dbReference type="GO" id="GO:0120159">
    <property type="term" value="F:rRNA pseudouridine synthase activity"/>
    <property type="evidence" value="ECO:0007669"/>
    <property type="project" value="UniProtKB-ARBA"/>
</dbReference>
<dbReference type="PATRIC" id="fig|1291379.3.peg.2412"/>
<dbReference type="Pfam" id="PF00849">
    <property type="entry name" value="PseudoU_synth_2"/>
    <property type="match status" value="1"/>
</dbReference>
<dbReference type="Gene3D" id="3.30.2350.10">
    <property type="entry name" value="Pseudouridine synthase"/>
    <property type="match status" value="1"/>
</dbReference>
<keyword evidence="6" id="KW-1185">Reference proteome</keyword>
<dbReference type="CDD" id="cd00165">
    <property type="entry name" value="S4"/>
    <property type="match status" value="1"/>
</dbReference>
<dbReference type="SMART" id="SM00363">
    <property type="entry name" value="S4"/>
    <property type="match status" value="1"/>
</dbReference>
<proteinExistence type="inferred from homology"/>
<dbReference type="GO" id="GO:0000455">
    <property type="term" value="P:enzyme-directed rRNA pseudouridine synthesis"/>
    <property type="evidence" value="ECO:0007669"/>
    <property type="project" value="UniProtKB-ARBA"/>
</dbReference>
<dbReference type="AlphaFoldDB" id="S5ZWV8"/>
<dbReference type="Proteomes" id="UP000015620">
    <property type="component" value="Chromosome"/>
</dbReference>
<dbReference type="HOGENOM" id="CLU_016902_1_0_12"/>
<accession>S5ZWV8</accession>
<dbReference type="PANTHER" id="PTHR21600:SF83">
    <property type="entry name" value="PSEUDOURIDYLATE SYNTHASE RPUSD4, MITOCHONDRIAL"/>
    <property type="match status" value="1"/>
</dbReference>
<evidence type="ECO:0000256" key="2">
    <source>
        <dbReference type="ARBA" id="ARBA00023235"/>
    </source>
</evidence>
<dbReference type="PROSITE" id="PS50889">
    <property type="entry name" value="S4"/>
    <property type="match status" value="1"/>
</dbReference>
<gene>
    <name evidence="5" type="ORF">TPE_2441</name>
</gene>
<dbReference type="InterPro" id="IPR036986">
    <property type="entry name" value="S4_RNA-bd_sf"/>
</dbReference>
<dbReference type="CDD" id="cd02869">
    <property type="entry name" value="PseudoU_synth_RluA_like"/>
    <property type="match status" value="1"/>
</dbReference>
<evidence type="ECO:0000256" key="3">
    <source>
        <dbReference type="PROSITE-ProRule" id="PRU00182"/>
    </source>
</evidence>
<name>S5ZWV8_9SPIR</name>
<reference evidence="5 6" key="1">
    <citation type="journal article" date="2013" name="PLoS ONE">
        <title>Genome-Wide Relatedness of Treponema pedis, from Gingiva and Necrotic Skin Lesions of Pigs, with the Human Oral Pathogen Treponema denticola.</title>
        <authorList>
            <person name="Svartstrom O."/>
            <person name="Mushtaq M."/>
            <person name="Pringle M."/>
            <person name="Segerman B."/>
        </authorList>
    </citation>
    <scope>NUCLEOTIDE SEQUENCE [LARGE SCALE GENOMIC DNA]</scope>
    <source>
        <strain evidence="5">T A4</strain>
    </source>
</reference>
<dbReference type="SUPFAM" id="SSF55174">
    <property type="entry name" value="Alpha-L RNA-binding motif"/>
    <property type="match status" value="1"/>
</dbReference>
<feature type="domain" description="RNA-binding S4" evidence="4">
    <location>
        <begin position="23"/>
        <end position="91"/>
    </location>
</feature>
<evidence type="ECO:0000259" key="4">
    <source>
        <dbReference type="SMART" id="SM00363"/>
    </source>
</evidence>
<dbReference type="Gene3D" id="3.10.290.10">
    <property type="entry name" value="RNA-binding S4 domain"/>
    <property type="match status" value="1"/>
</dbReference>
<dbReference type="SUPFAM" id="SSF55120">
    <property type="entry name" value="Pseudouridine synthase"/>
    <property type="match status" value="1"/>
</dbReference>
<evidence type="ECO:0000256" key="1">
    <source>
        <dbReference type="ARBA" id="ARBA00010876"/>
    </source>
</evidence>
<evidence type="ECO:0000313" key="5">
    <source>
        <dbReference type="EMBL" id="AGT44915.1"/>
    </source>
</evidence>
<dbReference type="InterPro" id="IPR002942">
    <property type="entry name" value="S4_RNA-bd"/>
</dbReference>
<dbReference type="InterPro" id="IPR006145">
    <property type="entry name" value="PsdUridine_synth_RsuA/RluA"/>
</dbReference>
<dbReference type="KEGG" id="tped:TPE_2441"/>
<protein>
    <submittedName>
        <fullName evidence="5">RNA pseudouridylate synthase</fullName>
    </submittedName>
</protein>
<dbReference type="PANTHER" id="PTHR21600">
    <property type="entry name" value="MITOCHONDRIAL RNA PSEUDOURIDINE SYNTHASE"/>
    <property type="match status" value="1"/>
</dbReference>
<comment type="similarity">
    <text evidence="1">Belongs to the pseudouridine synthase RluA family.</text>
</comment>
<sequence length="312" mass="35375">MVYNIKMNGENGVFIIAENDEGRRIDRILRKFLAKTPLSRIYSAIRTGKIKINGRKCKPDYITVKGDKLEIRTAFFNEDNGKKCGFYEKIPVVADSEEKPAVILRTNDLLFINKKNGEIVHGEKSLCQAVLKHFPGTENSLAFTSGPLHRLDKNTSGIITFSQSLKGAQKFSRALKEDKIEKYYLGIIEGINIKKELKSIIDGKDCFTLAEPLAVLKSENIALVRFKLITGRKHQIRIQCSRLGTPLLNDIKYGSKQSFHGAKSYFLHAYKLKFKERLFDDVPDTITAALPEDFSLFLKKFGDLSFPLNFDS</sequence>
<dbReference type="EMBL" id="CP004120">
    <property type="protein sequence ID" value="AGT44915.1"/>
    <property type="molecule type" value="Genomic_DNA"/>
</dbReference>
<dbReference type="InterPro" id="IPR050188">
    <property type="entry name" value="RluA_PseudoU_synthase"/>
</dbReference>
<dbReference type="STRING" id="1291379.TPE_2441"/>
<keyword evidence="2" id="KW-0413">Isomerase</keyword>